<dbReference type="Pfam" id="PF00395">
    <property type="entry name" value="SLH"/>
    <property type="match status" value="1"/>
</dbReference>
<name>A0A4R1NA91_9FIRM</name>
<sequence>MKKIITTAILITIISSTTIFGQTHTSHNVLEKNTKSVNLTTSTDETKEEYKHILVNNESQITETMYDGLFAESYERDGHYYSGYDIGKKIQLESTINQLVEHTANQFNDITGSEWFAKEVALGATLGITYGYTDGTFRPNSEVTRLEFLSMLGRSALGQGNMTKQLQNWQDGIDD</sequence>
<organism evidence="3 4">
    <name type="scientific">Natranaerovirga hydrolytica</name>
    <dbReference type="NCBI Taxonomy" id="680378"/>
    <lineage>
        <taxon>Bacteria</taxon>
        <taxon>Bacillati</taxon>
        <taxon>Bacillota</taxon>
        <taxon>Clostridia</taxon>
        <taxon>Lachnospirales</taxon>
        <taxon>Natranaerovirgaceae</taxon>
        <taxon>Natranaerovirga</taxon>
    </lineage>
</organism>
<dbReference type="AlphaFoldDB" id="A0A4R1NA91"/>
<dbReference type="EMBL" id="SMGQ01000001">
    <property type="protein sequence ID" value="TCL00085.1"/>
    <property type="molecule type" value="Genomic_DNA"/>
</dbReference>
<comment type="caution">
    <text evidence="3">The sequence shown here is derived from an EMBL/GenBank/DDBJ whole genome shotgun (WGS) entry which is preliminary data.</text>
</comment>
<evidence type="ECO:0000313" key="4">
    <source>
        <dbReference type="Proteomes" id="UP000294545"/>
    </source>
</evidence>
<dbReference type="RefSeq" id="WP_165868461.1">
    <property type="nucleotide sequence ID" value="NZ_SMGQ01000001.1"/>
</dbReference>
<evidence type="ECO:0000259" key="2">
    <source>
        <dbReference type="PROSITE" id="PS51272"/>
    </source>
</evidence>
<proteinExistence type="predicted"/>
<feature type="domain" description="SLH" evidence="2">
    <location>
        <begin position="103"/>
        <end position="166"/>
    </location>
</feature>
<evidence type="ECO:0000256" key="1">
    <source>
        <dbReference type="ARBA" id="ARBA00022737"/>
    </source>
</evidence>
<gene>
    <name evidence="3" type="ORF">EDC19_0066</name>
</gene>
<keyword evidence="1" id="KW-0677">Repeat</keyword>
<dbReference type="Proteomes" id="UP000294545">
    <property type="component" value="Unassembled WGS sequence"/>
</dbReference>
<evidence type="ECO:0000313" key="3">
    <source>
        <dbReference type="EMBL" id="TCL00085.1"/>
    </source>
</evidence>
<dbReference type="InterPro" id="IPR001119">
    <property type="entry name" value="SLH_dom"/>
</dbReference>
<accession>A0A4R1NA91</accession>
<protein>
    <submittedName>
        <fullName evidence="3">S-layer family protein</fullName>
    </submittedName>
</protein>
<keyword evidence="4" id="KW-1185">Reference proteome</keyword>
<reference evidence="3 4" key="1">
    <citation type="submission" date="2019-03" db="EMBL/GenBank/DDBJ databases">
        <title>Genomic Encyclopedia of Type Strains, Phase IV (KMG-IV): sequencing the most valuable type-strain genomes for metagenomic binning, comparative biology and taxonomic classification.</title>
        <authorList>
            <person name="Goeker M."/>
        </authorList>
    </citation>
    <scope>NUCLEOTIDE SEQUENCE [LARGE SCALE GENOMIC DNA]</scope>
    <source>
        <strain evidence="3 4">DSM 24176</strain>
    </source>
</reference>
<feature type="non-terminal residue" evidence="3">
    <location>
        <position position="175"/>
    </location>
</feature>
<dbReference type="PROSITE" id="PS51272">
    <property type="entry name" value="SLH"/>
    <property type="match status" value="1"/>
</dbReference>